<sequence length="54" mass="6636">MDSLDIVILSIILIVVYLLLRGFWNWYYRINRRVELLEDIKTQLELLNDKLRKD</sequence>
<keyword evidence="5" id="KW-1185">Reference proteome</keyword>
<protein>
    <submittedName>
        <fullName evidence="3">Uncharacterized protein</fullName>
    </submittedName>
</protein>
<dbReference type="Proteomes" id="UP000396862">
    <property type="component" value="Unassembled WGS sequence"/>
</dbReference>
<evidence type="ECO:0000313" key="2">
    <source>
        <dbReference type="EMBL" id="GET19885.1"/>
    </source>
</evidence>
<dbReference type="EMBL" id="PYGC01000001">
    <property type="protein sequence ID" value="PSK85263.1"/>
    <property type="molecule type" value="Genomic_DNA"/>
</dbReference>
<dbReference type="EMBL" id="BLAU01000001">
    <property type="protein sequence ID" value="GET19885.1"/>
    <property type="molecule type" value="Genomic_DNA"/>
</dbReference>
<keyword evidence="1" id="KW-0472">Membrane</keyword>
<evidence type="ECO:0000313" key="4">
    <source>
        <dbReference type="Proteomes" id="UP000240621"/>
    </source>
</evidence>
<gene>
    <name evidence="3" type="ORF">CLV93_101215</name>
    <name evidence="2" type="ORF">JCM18694_01310</name>
</gene>
<evidence type="ECO:0000313" key="5">
    <source>
        <dbReference type="Proteomes" id="UP000396862"/>
    </source>
</evidence>
<comment type="caution">
    <text evidence="3">The sequence shown here is derived from an EMBL/GenBank/DDBJ whole genome shotgun (WGS) entry which is preliminary data.</text>
</comment>
<name>A0A2P8CJZ1_9BACT</name>
<dbReference type="Proteomes" id="UP000240621">
    <property type="component" value="Unassembled WGS sequence"/>
</dbReference>
<dbReference type="RefSeq" id="WP_153637021.1">
    <property type="nucleotide sequence ID" value="NZ_BLAU01000001.1"/>
</dbReference>
<organism evidence="3 4">
    <name type="scientific">Prolixibacter denitrificans</name>
    <dbReference type="NCBI Taxonomy" id="1541063"/>
    <lineage>
        <taxon>Bacteria</taxon>
        <taxon>Pseudomonadati</taxon>
        <taxon>Bacteroidota</taxon>
        <taxon>Bacteroidia</taxon>
        <taxon>Marinilabiliales</taxon>
        <taxon>Prolixibacteraceae</taxon>
        <taxon>Prolixibacter</taxon>
    </lineage>
</organism>
<keyword evidence="1" id="KW-1133">Transmembrane helix</keyword>
<accession>A0A2P8CJZ1</accession>
<evidence type="ECO:0000313" key="3">
    <source>
        <dbReference type="EMBL" id="PSK85263.1"/>
    </source>
</evidence>
<proteinExistence type="predicted"/>
<feature type="transmembrane region" description="Helical" evidence="1">
    <location>
        <begin position="6"/>
        <end position="24"/>
    </location>
</feature>
<evidence type="ECO:0000256" key="1">
    <source>
        <dbReference type="SAM" id="Phobius"/>
    </source>
</evidence>
<keyword evidence="1" id="KW-0812">Transmembrane</keyword>
<dbReference type="AlphaFoldDB" id="A0A2P8CJZ1"/>
<reference evidence="3 4" key="1">
    <citation type="submission" date="2018-03" db="EMBL/GenBank/DDBJ databases">
        <title>Genomic Encyclopedia of Archaeal and Bacterial Type Strains, Phase II (KMG-II): from individual species to whole genera.</title>
        <authorList>
            <person name="Goeker M."/>
        </authorList>
    </citation>
    <scope>NUCLEOTIDE SEQUENCE [LARGE SCALE GENOMIC DNA]</scope>
    <source>
        <strain evidence="3 4">DSM 27267</strain>
    </source>
</reference>
<reference evidence="2 5" key="2">
    <citation type="submission" date="2019-10" db="EMBL/GenBank/DDBJ databases">
        <title>Prolixibacter strains distinguished by the presence of nitrate reductase genes were adept at nitrate-dependent anaerobic corrosion of metallic iron and carbon steel.</title>
        <authorList>
            <person name="Iino T."/>
            <person name="Shono N."/>
            <person name="Ito K."/>
            <person name="Nakamura R."/>
            <person name="Sueoka K."/>
            <person name="Harayama S."/>
            <person name="Ohkuma M."/>
        </authorList>
    </citation>
    <scope>NUCLEOTIDE SEQUENCE [LARGE SCALE GENOMIC DNA]</scope>
    <source>
        <strain evidence="2 5">MIC1-1</strain>
    </source>
</reference>